<dbReference type="InterPro" id="IPR011761">
    <property type="entry name" value="ATP-grasp"/>
</dbReference>
<gene>
    <name evidence="3" type="ORF">J5Y10_15000</name>
</gene>
<evidence type="ECO:0000256" key="1">
    <source>
        <dbReference type="PROSITE-ProRule" id="PRU00409"/>
    </source>
</evidence>
<keyword evidence="4" id="KW-1185">Reference proteome</keyword>
<dbReference type="Pfam" id="PF15632">
    <property type="entry name" value="ATPgrasp_Ter"/>
    <property type="match status" value="1"/>
</dbReference>
<dbReference type="SUPFAM" id="SSF56059">
    <property type="entry name" value="Glutathione synthetase ATP-binding domain-like"/>
    <property type="match status" value="1"/>
</dbReference>
<proteinExistence type="predicted"/>
<keyword evidence="1" id="KW-0547">Nucleotide-binding</keyword>
<dbReference type="Gene3D" id="3.40.50.20">
    <property type="match status" value="1"/>
</dbReference>
<feature type="domain" description="ATP-grasp" evidence="2">
    <location>
        <begin position="113"/>
        <end position="294"/>
    </location>
</feature>
<evidence type="ECO:0000313" key="4">
    <source>
        <dbReference type="Proteomes" id="UP000677537"/>
    </source>
</evidence>
<dbReference type="PROSITE" id="PS50975">
    <property type="entry name" value="ATP_GRASP"/>
    <property type="match status" value="1"/>
</dbReference>
<sequence length="434" mass="47960">MSESALCEARAPRVRALVFPCGSENGGEIHDALRHSLHVEVMGASSTEDHGRFRFARYFGELPRIGEAGFDDAFAGLLRGQGVEMVFATHDTVAEYLASRMQAMGAHLVNGDPETAAVARRKSRTYRLFADRDWAPRVFDGPEAVAEWPAVVKPDRGQGGQGVAVVRDSWEARLALAALEEPVLMEHLPGAEVTVDCFTDRHRRLVWAGPRTRERVRAGIAMRSAVLEADEVITGIAEAINARLVMRGPWFFQLRQDREARWKLLEVACRVAGSMVAQRARGVNLPLMAVHDFMGRDLVPLPSAHVRLVDRRIATRARLDWAFDEVFVDLDDTLVLDGRAVPGVVAFLYQCAGEGKRLHLVTRHAGDPEEALRRARIAPGLFDRIHHLRAEEPKAGVIGGRAIFVDNHFPERAAVAAARGIPVLDVDAVEFLLH</sequence>
<dbReference type="EMBL" id="JAGIZA010000008">
    <property type="protein sequence ID" value="MBP0494091.1"/>
    <property type="molecule type" value="Genomic_DNA"/>
</dbReference>
<name>A0A940MXU0_9PROT</name>
<dbReference type="Gene3D" id="3.30.470.20">
    <property type="entry name" value="ATP-grasp fold, B domain"/>
    <property type="match status" value="1"/>
</dbReference>
<accession>A0A940MXU0</accession>
<evidence type="ECO:0000259" key="2">
    <source>
        <dbReference type="PROSITE" id="PS50975"/>
    </source>
</evidence>
<evidence type="ECO:0000313" key="3">
    <source>
        <dbReference type="EMBL" id="MBP0494091.1"/>
    </source>
</evidence>
<dbReference type="Proteomes" id="UP000677537">
    <property type="component" value="Unassembled WGS sequence"/>
</dbReference>
<dbReference type="GO" id="GO:0046872">
    <property type="term" value="F:metal ion binding"/>
    <property type="evidence" value="ECO:0007669"/>
    <property type="project" value="InterPro"/>
</dbReference>
<dbReference type="InterPro" id="IPR036412">
    <property type="entry name" value="HAD-like_sf"/>
</dbReference>
<comment type="caution">
    <text evidence="3">The sequence shown here is derived from an EMBL/GenBank/DDBJ whole genome shotgun (WGS) entry which is preliminary data.</text>
</comment>
<dbReference type="GO" id="GO:0005524">
    <property type="term" value="F:ATP binding"/>
    <property type="evidence" value="ECO:0007669"/>
    <property type="project" value="UniProtKB-UniRule"/>
</dbReference>
<reference evidence="3" key="1">
    <citation type="submission" date="2021-03" db="EMBL/GenBank/DDBJ databases">
        <authorList>
            <person name="So Y."/>
        </authorList>
    </citation>
    <scope>NUCLEOTIDE SEQUENCE</scope>
    <source>
        <strain evidence="3">SG15</strain>
    </source>
</reference>
<organism evidence="3 4">
    <name type="scientific">Roseomonas indoligenes</name>
    <dbReference type="NCBI Taxonomy" id="2820811"/>
    <lineage>
        <taxon>Bacteria</taxon>
        <taxon>Pseudomonadati</taxon>
        <taxon>Pseudomonadota</taxon>
        <taxon>Alphaproteobacteria</taxon>
        <taxon>Acetobacterales</taxon>
        <taxon>Roseomonadaceae</taxon>
        <taxon>Roseomonas</taxon>
    </lineage>
</organism>
<protein>
    <submittedName>
        <fullName evidence="3">ATP-grasp domain-containing protein</fullName>
    </submittedName>
</protein>
<keyword evidence="1" id="KW-0067">ATP-binding</keyword>
<dbReference type="AlphaFoldDB" id="A0A940MXU0"/>
<dbReference type="SUPFAM" id="SSF56784">
    <property type="entry name" value="HAD-like"/>
    <property type="match status" value="1"/>
</dbReference>